<dbReference type="EMBL" id="QQZK01000022">
    <property type="protein sequence ID" value="KAF5103406.1"/>
    <property type="molecule type" value="Genomic_DNA"/>
</dbReference>
<proteinExistence type="predicted"/>
<sequence>MAPMPTLLTAYFYFPSSSAFIALSNRDEYFRRPTSRAKFWQPPHENILGPYDLARPEHGTWIGISKQGRLAILLNFHELNSQQHKGAISRGLFPKEFLQSDLSTQDWIAATHERYGDEGLKSSGGFTMLCGVLRQAKNNKDRIEPFGLLSNRGAPALKLFDSNLVEREESLVVSNGTTVTTTNDDDTLVAPAADSTPSFKNYDILSDTIGVSNSQITDPWPKVYLGVQALDRIVHQAPVSEACLIEQLKDILVHDTFPLDVARKEVETDGIFYHVRKSIFIPPINVSLPDNVDSAEDGTYYGTRTNTIILVSKTGHVKYIERTLHEHDTPIENHPPQESVFEFDIEGFNNDDDDNSATQ</sequence>
<comment type="caution">
    <text evidence="1">The sequence shown here is derived from an EMBL/GenBank/DDBJ whole genome shotgun (WGS) entry which is preliminary data.</text>
</comment>
<reference evidence="1" key="2">
    <citation type="submission" date="2020-01" db="EMBL/GenBank/DDBJ databases">
        <authorList>
            <person name="Perkins V."/>
            <person name="Lessard M.-H."/>
            <person name="Dugat-Bony E."/>
            <person name="Frenette M."/>
            <person name="Labrie S."/>
        </authorList>
    </citation>
    <scope>NUCLEOTIDE SEQUENCE</scope>
    <source>
        <strain evidence="1">LMA-70</strain>
    </source>
</reference>
<evidence type="ECO:0000313" key="2">
    <source>
        <dbReference type="Proteomes" id="UP000750522"/>
    </source>
</evidence>
<dbReference type="GO" id="GO:0009306">
    <property type="term" value="P:protein secretion"/>
    <property type="evidence" value="ECO:0007669"/>
    <property type="project" value="TreeGrafter"/>
</dbReference>
<dbReference type="PANTHER" id="PTHR17985">
    <property type="entry name" value="SER/THR-RICH PROTEIN T10 IN DGCR REGION"/>
    <property type="match status" value="1"/>
</dbReference>
<protein>
    <submittedName>
        <fullName evidence="1">Uncharacterized protein</fullName>
    </submittedName>
</protein>
<dbReference type="InterPro" id="IPR008551">
    <property type="entry name" value="TANGO2"/>
</dbReference>
<dbReference type="GO" id="GO:0007030">
    <property type="term" value="P:Golgi organization"/>
    <property type="evidence" value="ECO:0007669"/>
    <property type="project" value="TreeGrafter"/>
</dbReference>
<accession>A0A9P5G7M0</accession>
<dbReference type="Pfam" id="PF05742">
    <property type="entry name" value="TANGO2"/>
    <property type="match status" value="1"/>
</dbReference>
<dbReference type="GO" id="GO:0005794">
    <property type="term" value="C:Golgi apparatus"/>
    <property type="evidence" value="ECO:0007669"/>
    <property type="project" value="TreeGrafter"/>
</dbReference>
<dbReference type="AlphaFoldDB" id="A0A9P5G7M0"/>
<evidence type="ECO:0000313" key="1">
    <source>
        <dbReference type="EMBL" id="KAF5103406.1"/>
    </source>
</evidence>
<dbReference type="PANTHER" id="PTHR17985:SF8">
    <property type="entry name" value="TRANSPORT AND GOLGI ORGANIZATION PROTEIN 2 HOMOLOG"/>
    <property type="match status" value="1"/>
</dbReference>
<dbReference type="Proteomes" id="UP000750522">
    <property type="component" value="Unassembled WGS sequence"/>
</dbReference>
<organism evidence="1 2">
    <name type="scientific">Geotrichum candidum</name>
    <name type="common">Oospora lactis</name>
    <name type="synonym">Dipodascus geotrichum</name>
    <dbReference type="NCBI Taxonomy" id="1173061"/>
    <lineage>
        <taxon>Eukaryota</taxon>
        <taxon>Fungi</taxon>
        <taxon>Dikarya</taxon>
        <taxon>Ascomycota</taxon>
        <taxon>Saccharomycotina</taxon>
        <taxon>Dipodascomycetes</taxon>
        <taxon>Dipodascales</taxon>
        <taxon>Dipodascaceae</taxon>
        <taxon>Geotrichum</taxon>
    </lineage>
</organism>
<gene>
    <name evidence="1" type="ORF">DV451_001440</name>
</gene>
<name>A0A9P5G7M0_GEOCN</name>
<reference evidence="1" key="1">
    <citation type="journal article" date="2020" name="Front. Microbiol.">
        <title>Phenotypic and Genetic Characterization of the Cheese Ripening Yeast Geotrichum candidum.</title>
        <authorList>
            <person name="Perkins V."/>
            <person name="Vignola S."/>
            <person name="Lessard M.H."/>
            <person name="Plante P.L."/>
            <person name="Corbeil J."/>
            <person name="Dugat-Bony E."/>
            <person name="Frenette M."/>
            <person name="Labrie S."/>
        </authorList>
    </citation>
    <scope>NUCLEOTIDE SEQUENCE</scope>
    <source>
        <strain evidence="1">LMA-70</strain>
    </source>
</reference>